<protein>
    <recommendedName>
        <fullName evidence="4">ABC transporter permease</fullName>
    </recommendedName>
</protein>
<organism evidence="2 3">
    <name type="scientific">Dulcicalothrix desertica PCC 7102</name>
    <dbReference type="NCBI Taxonomy" id="232991"/>
    <lineage>
        <taxon>Bacteria</taxon>
        <taxon>Bacillati</taxon>
        <taxon>Cyanobacteriota</taxon>
        <taxon>Cyanophyceae</taxon>
        <taxon>Nostocales</taxon>
        <taxon>Calotrichaceae</taxon>
        <taxon>Dulcicalothrix</taxon>
    </lineage>
</organism>
<dbReference type="EMBL" id="RSCL01000042">
    <property type="protein sequence ID" value="RUS95297.1"/>
    <property type="molecule type" value="Genomic_DNA"/>
</dbReference>
<reference evidence="2" key="1">
    <citation type="submission" date="2018-12" db="EMBL/GenBank/DDBJ databases">
        <authorList>
            <person name="Will S."/>
            <person name="Neumann-Schaal M."/>
            <person name="Henke P."/>
        </authorList>
    </citation>
    <scope>NUCLEOTIDE SEQUENCE</scope>
    <source>
        <strain evidence="2">PCC 7102</strain>
    </source>
</reference>
<feature type="transmembrane region" description="Helical" evidence="1">
    <location>
        <begin position="35"/>
        <end position="58"/>
    </location>
</feature>
<keyword evidence="1" id="KW-0472">Membrane</keyword>
<feature type="transmembrane region" description="Helical" evidence="1">
    <location>
        <begin position="161"/>
        <end position="185"/>
    </location>
</feature>
<evidence type="ECO:0000256" key="1">
    <source>
        <dbReference type="SAM" id="Phobius"/>
    </source>
</evidence>
<feature type="transmembrane region" description="Helical" evidence="1">
    <location>
        <begin position="238"/>
        <end position="256"/>
    </location>
</feature>
<dbReference type="GO" id="GO:0140359">
    <property type="term" value="F:ABC-type transporter activity"/>
    <property type="evidence" value="ECO:0007669"/>
    <property type="project" value="InterPro"/>
</dbReference>
<keyword evidence="1" id="KW-0812">Transmembrane</keyword>
<comment type="caution">
    <text evidence="2">The sequence shown here is derived from an EMBL/GenBank/DDBJ whole genome shotgun (WGS) entry which is preliminary data.</text>
</comment>
<feature type="transmembrane region" description="Helical" evidence="1">
    <location>
        <begin position="118"/>
        <end position="149"/>
    </location>
</feature>
<evidence type="ECO:0000313" key="3">
    <source>
        <dbReference type="Proteomes" id="UP000271624"/>
    </source>
</evidence>
<evidence type="ECO:0008006" key="4">
    <source>
        <dbReference type="Google" id="ProtNLM"/>
    </source>
</evidence>
<gene>
    <name evidence="2" type="ORF">DSM106972_090730</name>
</gene>
<dbReference type="RefSeq" id="WP_127087032.1">
    <property type="nucleotide sequence ID" value="NZ_RSCL01000042.1"/>
</dbReference>
<dbReference type="AlphaFoldDB" id="A0A433UN71"/>
<dbReference type="Proteomes" id="UP000271624">
    <property type="component" value="Unassembled WGS sequence"/>
</dbReference>
<reference evidence="2" key="2">
    <citation type="journal article" date="2019" name="Genome Biol. Evol.">
        <title>Day and night: Metabolic profiles and evolutionary relationships of six axenic non-marine cyanobacteria.</title>
        <authorList>
            <person name="Will S.E."/>
            <person name="Henke P."/>
            <person name="Boedeker C."/>
            <person name="Huang S."/>
            <person name="Brinkmann H."/>
            <person name="Rohde M."/>
            <person name="Jarek M."/>
            <person name="Friedl T."/>
            <person name="Seufert S."/>
            <person name="Schumacher M."/>
            <person name="Overmann J."/>
            <person name="Neumann-Schaal M."/>
            <person name="Petersen J."/>
        </authorList>
    </citation>
    <scope>NUCLEOTIDE SEQUENCE [LARGE SCALE GENOMIC DNA]</scope>
    <source>
        <strain evidence="2">PCC 7102</strain>
    </source>
</reference>
<proteinExistence type="predicted"/>
<dbReference type="OrthoDB" id="582443at2"/>
<dbReference type="PANTHER" id="PTHR37305:SF1">
    <property type="entry name" value="MEMBRANE PROTEIN"/>
    <property type="match status" value="1"/>
</dbReference>
<dbReference type="GO" id="GO:0005886">
    <property type="term" value="C:plasma membrane"/>
    <property type="evidence" value="ECO:0007669"/>
    <property type="project" value="UniProtKB-SubCell"/>
</dbReference>
<evidence type="ECO:0000313" key="2">
    <source>
        <dbReference type="EMBL" id="RUS95297.1"/>
    </source>
</evidence>
<sequence>MSRQINYSSSNLGTFLLGFIPFFNKELKEWKRKKFTIAILVLIPLLTSIVANVSTSFIVKQSDKPLPPTDLTQVASSYGLNSFWLLPVTILLSIGLISKEVDAGTIAWNLSKPLSRNAFLLSKWLVTTLMTWLIAVVTANIISLVVAVVSLKYTPPRFNEVIIANMAGLYCVAFWVLVCIVLGLLFKNQSSIAAGALMLAVGGFFINIVPNNNLRLFAPYYPSNTVDWLVSSPSIQKAIASFIYVILMAVIAKVIFDSKEYS</sequence>
<dbReference type="PANTHER" id="PTHR37305">
    <property type="entry name" value="INTEGRAL MEMBRANE PROTEIN-RELATED"/>
    <property type="match status" value="1"/>
</dbReference>
<name>A0A433UN71_9CYAN</name>
<accession>A0A433UN71</accession>
<keyword evidence="3" id="KW-1185">Reference proteome</keyword>
<feature type="transmembrane region" description="Helical" evidence="1">
    <location>
        <begin position="78"/>
        <end position="97"/>
    </location>
</feature>
<dbReference type="Pfam" id="PF12679">
    <property type="entry name" value="ABC2_membrane_2"/>
    <property type="match status" value="1"/>
</dbReference>
<keyword evidence="1" id="KW-1133">Transmembrane helix</keyword>
<feature type="transmembrane region" description="Helical" evidence="1">
    <location>
        <begin position="192"/>
        <end position="210"/>
    </location>
</feature>